<dbReference type="EMBL" id="LEKV01004400">
    <property type="protein sequence ID" value="KVH95061.1"/>
    <property type="molecule type" value="Genomic_DNA"/>
</dbReference>
<dbReference type="PRINTS" id="PR00600">
    <property type="entry name" value="PP2APR55"/>
</dbReference>
<evidence type="ECO:0000256" key="7">
    <source>
        <dbReference type="SAM" id="MobiDB-lite"/>
    </source>
</evidence>
<keyword evidence="3 6" id="KW-0677">Repeat</keyword>
<evidence type="ECO:0000256" key="3">
    <source>
        <dbReference type="ARBA" id="ARBA00022737"/>
    </source>
</evidence>
<accession>A0A103XQI8</accession>
<dbReference type="InterPro" id="IPR015943">
    <property type="entry name" value="WD40/YVTN_repeat-like_dom_sf"/>
</dbReference>
<dbReference type="InterPro" id="IPR000009">
    <property type="entry name" value="PP2A_PR55"/>
</dbReference>
<feature type="region of interest" description="Disordered" evidence="7">
    <location>
        <begin position="454"/>
        <end position="492"/>
    </location>
</feature>
<evidence type="ECO:0000313" key="9">
    <source>
        <dbReference type="Proteomes" id="UP000243975"/>
    </source>
</evidence>
<dbReference type="InterPro" id="IPR018067">
    <property type="entry name" value="PP2A_PR55_CS"/>
</dbReference>
<dbReference type="PROSITE" id="PS01024">
    <property type="entry name" value="PR55_1"/>
    <property type="match status" value="1"/>
</dbReference>
<dbReference type="FunFam" id="2.130.10.10:FF:000569">
    <property type="entry name" value="Serine/threonine-protein phosphatase 2A 55 kDa regulatory subunit B"/>
    <property type="match status" value="1"/>
</dbReference>
<evidence type="ECO:0000313" key="8">
    <source>
        <dbReference type="EMBL" id="KVH95061.1"/>
    </source>
</evidence>
<evidence type="ECO:0000256" key="6">
    <source>
        <dbReference type="RuleBase" id="RU331113"/>
    </source>
</evidence>
<proteinExistence type="inferred from homology"/>
<dbReference type="OMA" id="ICDINAD"/>
<dbReference type="Proteomes" id="UP000243975">
    <property type="component" value="Unassembled WGS sequence"/>
</dbReference>
<dbReference type="SUPFAM" id="SSF50978">
    <property type="entry name" value="WD40 repeat-like"/>
    <property type="match status" value="1"/>
</dbReference>
<organism evidence="8 9">
    <name type="scientific">Cynara cardunculus var. scolymus</name>
    <name type="common">Globe artichoke</name>
    <name type="synonym">Cynara scolymus</name>
    <dbReference type="NCBI Taxonomy" id="59895"/>
    <lineage>
        <taxon>Eukaryota</taxon>
        <taxon>Viridiplantae</taxon>
        <taxon>Streptophyta</taxon>
        <taxon>Embryophyta</taxon>
        <taxon>Tracheophyta</taxon>
        <taxon>Spermatophyta</taxon>
        <taxon>Magnoliopsida</taxon>
        <taxon>eudicotyledons</taxon>
        <taxon>Gunneridae</taxon>
        <taxon>Pentapetalae</taxon>
        <taxon>asterids</taxon>
        <taxon>campanulids</taxon>
        <taxon>Asterales</taxon>
        <taxon>Asteraceae</taxon>
        <taxon>Carduoideae</taxon>
        <taxon>Cardueae</taxon>
        <taxon>Carduinae</taxon>
        <taxon>Cynara</taxon>
    </lineage>
</organism>
<dbReference type="PANTHER" id="PTHR11871">
    <property type="entry name" value="PROTEIN PHOSPHATASE PP2A REGULATORY SUBUNIT B"/>
    <property type="match status" value="1"/>
</dbReference>
<dbReference type="PIRSF" id="PIRSF037309">
    <property type="entry name" value="PP2A_PR55"/>
    <property type="match status" value="1"/>
</dbReference>
<protein>
    <recommendedName>
        <fullName evidence="6">Serine/threonine-protein phosphatase 2A 55 kDa regulatory subunit B</fullName>
    </recommendedName>
</protein>
<dbReference type="GO" id="GO:0000159">
    <property type="term" value="C:protein phosphatase type 2A complex"/>
    <property type="evidence" value="ECO:0007669"/>
    <property type="project" value="UniProtKB-UniRule"/>
</dbReference>
<dbReference type="Gene3D" id="2.130.10.10">
    <property type="entry name" value="YVTN repeat-like/Quinoprotein amine dehydrogenase"/>
    <property type="match status" value="1"/>
</dbReference>
<reference evidence="8 9" key="1">
    <citation type="journal article" date="2016" name="Sci. Rep.">
        <title>The genome sequence of the outbreeding globe artichoke constructed de novo incorporating a phase-aware low-pass sequencing strategy of F1 progeny.</title>
        <authorList>
            <person name="Scaglione D."/>
            <person name="Reyes-Chin-Wo S."/>
            <person name="Acquadro A."/>
            <person name="Froenicke L."/>
            <person name="Portis E."/>
            <person name="Beitel C."/>
            <person name="Tirone M."/>
            <person name="Mauro R."/>
            <person name="Lo Monaco A."/>
            <person name="Mauromicale G."/>
            <person name="Faccioli P."/>
            <person name="Cattivelli L."/>
            <person name="Rieseberg L."/>
            <person name="Michelmore R."/>
            <person name="Lanteri S."/>
        </authorList>
    </citation>
    <scope>NUCLEOTIDE SEQUENCE [LARGE SCALE GENOMIC DNA]</scope>
    <source>
        <strain evidence="8">2C</strain>
    </source>
</reference>
<dbReference type="InterPro" id="IPR001680">
    <property type="entry name" value="WD40_rpt"/>
</dbReference>
<name>A0A103XQI8_CYNCS</name>
<sequence>MDDEGGAAMTPEGLDWKFSQVFGERAAGEEVQEVDIISAIEFDKTGNHLATGDRGGRVVLFEKTDRVDHGVHRRVLEGMDCSSSRHPEFRYKTEFQSHEPEFDYLKSLEIEEKINKIRWCQTANSAMFLLSTNDKTIKFWKVQEKKIKQISNLNVEPSRPTSNGFISSSNVPTSFKACSANGGCIDNRLSCRSNNLSFLPGGITSLRLPMVVVTSHESSLLARCRRTYAHAHDYHINSISNNSDGETFISADDLRINLWNFEISSQSFNIVDVKPANMEDLTEVITSAEFHPSHCNMLAYSSSKGSIRLLDLRQSALCDTHSKLFEENEPPGSKSFFTDIISSISDIKFAKGGRYILSRDYMTLKVMSDALNERTLHLMRFSVLWDINMGSGPVATFQVHEHLRPKLCDLYENDSIFDKFECCLSGDGQRVATGSYSNTFRVFGCSEGSSEATTLEATKNPARRQIQTPPRFLRSPGNQSHGVNKREGSDYNSGGVDMNGNTFDLSTKLLHLAWHPNENSIACAASNSLYMYYA</sequence>
<dbReference type="InterPro" id="IPR036322">
    <property type="entry name" value="WD40_repeat_dom_sf"/>
</dbReference>
<dbReference type="STRING" id="59895.A0A103XQI8"/>
<evidence type="ECO:0000256" key="5">
    <source>
        <dbReference type="ARBA" id="ARBA00062838"/>
    </source>
</evidence>
<evidence type="ECO:0000256" key="2">
    <source>
        <dbReference type="ARBA" id="ARBA00022574"/>
    </source>
</evidence>
<evidence type="ECO:0000256" key="1">
    <source>
        <dbReference type="ARBA" id="ARBA00008259"/>
    </source>
</evidence>
<comment type="caution">
    <text evidence="8">The sequence shown here is derived from an EMBL/GenBank/DDBJ whole genome shotgun (WGS) entry which is preliminary data.</text>
</comment>
<dbReference type="Pfam" id="PF00400">
    <property type="entry name" value="WD40"/>
    <property type="match status" value="1"/>
</dbReference>
<dbReference type="SMART" id="SM00320">
    <property type="entry name" value="WD40"/>
    <property type="match status" value="5"/>
</dbReference>
<dbReference type="PROSITE" id="PS01025">
    <property type="entry name" value="PR55_2"/>
    <property type="match status" value="1"/>
</dbReference>
<dbReference type="GO" id="GO:0019888">
    <property type="term" value="F:protein phosphatase regulator activity"/>
    <property type="evidence" value="ECO:0007669"/>
    <property type="project" value="InterPro"/>
</dbReference>
<dbReference type="Gramene" id="KVH95061">
    <property type="protein sequence ID" value="KVH95061"/>
    <property type="gene ID" value="Ccrd_002859"/>
</dbReference>
<comment type="similarity">
    <text evidence="1 6">Belongs to the phosphatase 2A regulatory subunit B family.</text>
</comment>
<gene>
    <name evidence="8" type="ORF">Ccrd_002859</name>
</gene>
<comment type="function">
    <text evidence="4">The B regulatory subunit may modulate substrate selectivity and catalytic activity, and may also direct the localization of the catalytic enzyme to a particular subcellular compartment.</text>
</comment>
<comment type="subunit">
    <text evidence="5">PP2A consists of a common heteromeric enzyme, composed of a catalytic subunit (subunits C), a constant regulatory subunit (subunit A), and a variety of regulatory subunits such as subunits B (the R2/B/PR55/B55, R3/B''/PR72/PR130/PR59 and R5/B'/B56 families). Interacts with SIC/RON3.</text>
</comment>
<keyword evidence="9" id="KW-1185">Reference proteome</keyword>
<dbReference type="FunFam" id="2.130.10.10:FF:000609">
    <property type="entry name" value="Serine/threonine-protein phosphatase 2A 55 kDa regulatory subunit B"/>
    <property type="match status" value="1"/>
</dbReference>
<dbReference type="AlphaFoldDB" id="A0A103XQI8"/>
<keyword evidence="2 6" id="KW-0853">WD repeat</keyword>
<evidence type="ECO:0000256" key="4">
    <source>
        <dbReference type="ARBA" id="ARBA00034298"/>
    </source>
</evidence>